<name>A0A8X6L366_TRICU</name>
<accession>A0A8X6L366</accession>
<keyword evidence="2" id="KW-1185">Reference proteome</keyword>
<dbReference type="EMBL" id="BMAO01004310">
    <property type="protein sequence ID" value="GFQ93801.1"/>
    <property type="molecule type" value="Genomic_DNA"/>
</dbReference>
<evidence type="ECO:0000313" key="2">
    <source>
        <dbReference type="Proteomes" id="UP000887116"/>
    </source>
</evidence>
<gene>
    <name evidence="1" type="ORF">TNCT_267611</name>
</gene>
<dbReference type="Proteomes" id="UP000887116">
    <property type="component" value="Unassembled WGS sequence"/>
</dbReference>
<organism evidence="1 2">
    <name type="scientific">Trichonephila clavata</name>
    <name type="common">Joro spider</name>
    <name type="synonym">Nephila clavata</name>
    <dbReference type="NCBI Taxonomy" id="2740835"/>
    <lineage>
        <taxon>Eukaryota</taxon>
        <taxon>Metazoa</taxon>
        <taxon>Ecdysozoa</taxon>
        <taxon>Arthropoda</taxon>
        <taxon>Chelicerata</taxon>
        <taxon>Arachnida</taxon>
        <taxon>Araneae</taxon>
        <taxon>Araneomorphae</taxon>
        <taxon>Entelegynae</taxon>
        <taxon>Araneoidea</taxon>
        <taxon>Nephilidae</taxon>
        <taxon>Trichonephila</taxon>
    </lineage>
</organism>
<sequence>MGCTKKLQHFLAALVVMYDFVRQDSEKKCSGSHGKGIIRFSVVGFYFMPIIIKQLPISLKNSIMTDSRFISFEERRVWNKKVLCIRIQPRLKKGESLEDVVEI</sequence>
<dbReference type="AlphaFoldDB" id="A0A8X6L366"/>
<proteinExistence type="predicted"/>
<reference evidence="1" key="1">
    <citation type="submission" date="2020-07" db="EMBL/GenBank/DDBJ databases">
        <title>Multicomponent nature underlies the extraordinary mechanical properties of spider dragline silk.</title>
        <authorList>
            <person name="Kono N."/>
            <person name="Nakamura H."/>
            <person name="Mori M."/>
            <person name="Yoshida Y."/>
            <person name="Ohtoshi R."/>
            <person name="Malay A.D."/>
            <person name="Moran D.A.P."/>
            <person name="Tomita M."/>
            <person name="Numata K."/>
            <person name="Arakawa K."/>
        </authorList>
    </citation>
    <scope>NUCLEOTIDE SEQUENCE</scope>
</reference>
<evidence type="ECO:0000313" key="1">
    <source>
        <dbReference type="EMBL" id="GFQ93801.1"/>
    </source>
</evidence>
<protein>
    <submittedName>
        <fullName evidence="1">Uncharacterized protein</fullName>
    </submittedName>
</protein>
<comment type="caution">
    <text evidence="1">The sequence shown here is derived from an EMBL/GenBank/DDBJ whole genome shotgun (WGS) entry which is preliminary data.</text>
</comment>